<organism evidence="1 2">
    <name type="scientific">Bacteroides fragilis str. 2-F-2 #4</name>
    <dbReference type="NCBI Taxonomy" id="1339280"/>
    <lineage>
        <taxon>Bacteria</taxon>
        <taxon>Pseudomonadati</taxon>
        <taxon>Bacteroidota</taxon>
        <taxon>Bacteroidia</taxon>
        <taxon>Bacteroidales</taxon>
        <taxon>Bacteroidaceae</taxon>
        <taxon>Bacteroides</taxon>
    </lineage>
</organism>
<protein>
    <submittedName>
        <fullName evidence="1">Uncharacterized protein</fullName>
    </submittedName>
</protein>
<dbReference type="AlphaFoldDB" id="A0A016A7Q8"/>
<dbReference type="RefSeq" id="WP_032571251.1">
    <property type="nucleotide sequence ID" value="NZ_JGDM01000082.1"/>
</dbReference>
<comment type="caution">
    <text evidence="1">The sequence shown here is derived from an EMBL/GenBank/DDBJ whole genome shotgun (WGS) entry which is preliminary data.</text>
</comment>
<sequence>MINGTFKYPENRFCGYLPKRISEPSETRLSDNSVTYGFNDFMTQCRHSLLICYITSALNLISVNQPICVITETEDAVHMEAKN</sequence>
<reference evidence="1 2" key="1">
    <citation type="submission" date="2014-02" db="EMBL/GenBank/DDBJ databases">
        <authorList>
            <person name="Sears C."/>
            <person name="Carroll K."/>
            <person name="Sack B.R."/>
            <person name="Qadri F."/>
            <person name="Myers L.L."/>
            <person name="Chung G.-T."/>
            <person name="Escheverria P."/>
            <person name="Fraser C.M."/>
            <person name="Sadzewicz L."/>
            <person name="Shefchek K.A."/>
            <person name="Tallon L."/>
            <person name="Das S.P."/>
            <person name="Daugherty S."/>
            <person name="Mongodin E.F."/>
        </authorList>
    </citation>
    <scope>NUCLEOTIDE SEQUENCE [LARGE SCALE GENOMIC DNA]</scope>
    <source>
        <strain evidence="1 2">2-F-2 #4</strain>
    </source>
</reference>
<gene>
    <name evidence="1" type="ORF">M076_3800</name>
</gene>
<dbReference type="EMBL" id="JGDM01000082">
    <property type="protein sequence ID" value="EXZ43119.1"/>
    <property type="molecule type" value="Genomic_DNA"/>
</dbReference>
<accession>A0A016A7Q8</accession>
<dbReference type="PATRIC" id="fig|1339280.3.peg.3639"/>
<proteinExistence type="predicted"/>
<evidence type="ECO:0000313" key="1">
    <source>
        <dbReference type="EMBL" id="EXZ43119.1"/>
    </source>
</evidence>
<evidence type="ECO:0000313" key="2">
    <source>
        <dbReference type="Proteomes" id="UP000022272"/>
    </source>
</evidence>
<dbReference type="Proteomes" id="UP000022272">
    <property type="component" value="Unassembled WGS sequence"/>
</dbReference>
<name>A0A016A7Q8_BACFG</name>